<dbReference type="InterPro" id="IPR035070">
    <property type="entry name" value="Streptogrisin_prodomain"/>
</dbReference>
<keyword evidence="3 8" id="KW-0732">Signal</keyword>
<feature type="domain" description="Peptidase S1" evidence="9">
    <location>
        <begin position="235"/>
        <end position="385"/>
    </location>
</feature>
<evidence type="ECO:0000259" key="9">
    <source>
        <dbReference type="Pfam" id="PF00089"/>
    </source>
</evidence>
<keyword evidence="7" id="KW-1015">Disulfide bond</keyword>
<dbReference type="PIRSF" id="PIRSF001134">
    <property type="entry name" value="Streptogrisin"/>
    <property type="match status" value="1"/>
</dbReference>
<dbReference type="RefSeq" id="WP_346176118.1">
    <property type="nucleotide sequence ID" value="NZ_BAAASD010000018.1"/>
</dbReference>
<dbReference type="Pfam" id="PF02983">
    <property type="entry name" value="Pro_Al_protease"/>
    <property type="match status" value="1"/>
</dbReference>
<evidence type="ECO:0000313" key="12">
    <source>
        <dbReference type="Proteomes" id="UP001500253"/>
    </source>
</evidence>
<comment type="similarity">
    <text evidence="1">Belongs to the peptidase S1 family.</text>
</comment>
<keyword evidence="4" id="KW-0378">Hydrolase</keyword>
<organism evidence="11 12">
    <name type="scientific">Streptomyces cuspidosporus</name>
    <dbReference type="NCBI Taxonomy" id="66882"/>
    <lineage>
        <taxon>Bacteria</taxon>
        <taxon>Bacillati</taxon>
        <taxon>Actinomycetota</taxon>
        <taxon>Actinomycetes</taxon>
        <taxon>Kitasatosporales</taxon>
        <taxon>Streptomycetaceae</taxon>
        <taxon>Streptomyces</taxon>
    </lineage>
</organism>
<dbReference type="GO" id="GO:0008233">
    <property type="term" value="F:peptidase activity"/>
    <property type="evidence" value="ECO:0007669"/>
    <property type="project" value="UniProtKB-KW"/>
</dbReference>
<feature type="domain" description="Peptidase S1A alpha-lytic prodomain" evidence="10">
    <location>
        <begin position="131"/>
        <end position="189"/>
    </location>
</feature>
<dbReference type="EMBL" id="BAAASD010000018">
    <property type="protein sequence ID" value="GAA2350875.1"/>
    <property type="molecule type" value="Genomic_DNA"/>
</dbReference>
<feature type="chain" id="PRO_5046302426" evidence="8">
    <location>
        <begin position="30"/>
        <end position="396"/>
    </location>
</feature>
<keyword evidence="2 11" id="KW-0645">Protease</keyword>
<accession>A0ABP5TIF6</accession>
<feature type="signal peptide" evidence="8">
    <location>
        <begin position="1"/>
        <end position="29"/>
    </location>
</feature>
<dbReference type="InterPro" id="IPR001316">
    <property type="entry name" value="Pept_S1A_streptogrisin"/>
</dbReference>
<evidence type="ECO:0000256" key="8">
    <source>
        <dbReference type="SAM" id="SignalP"/>
    </source>
</evidence>
<dbReference type="InterPro" id="IPR004236">
    <property type="entry name" value="Pept_S1_alpha_lytic"/>
</dbReference>
<gene>
    <name evidence="11" type="ORF">GCM10010246_43760</name>
</gene>
<evidence type="ECO:0000313" key="11">
    <source>
        <dbReference type="EMBL" id="GAA2350875.1"/>
    </source>
</evidence>
<keyword evidence="5" id="KW-0720">Serine protease</keyword>
<dbReference type="Gene3D" id="2.40.10.10">
    <property type="entry name" value="Trypsin-like serine proteases"/>
    <property type="match status" value="2"/>
</dbReference>
<dbReference type="Proteomes" id="UP001500253">
    <property type="component" value="Unassembled WGS sequence"/>
</dbReference>
<protein>
    <submittedName>
        <fullName evidence="11">Alpha-lytic protease prodomain-containing protein</fullName>
    </submittedName>
</protein>
<evidence type="ECO:0000256" key="6">
    <source>
        <dbReference type="ARBA" id="ARBA00023145"/>
    </source>
</evidence>
<evidence type="ECO:0000256" key="7">
    <source>
        <dbReference type="ARBA" id="ARBA00023157"/>
    </source>
</evidence>
<keyword evidence="12" id="KW-1185">Reference proteome</keyword>
<name>A0ABP5TIF6_9ACTN</name>
<comment type="caution">
    <text evidence="11">The sequence shown here is derived from an EMBL/GenBank/DDBJ whole genome shotgun (WGS) entry which is preliminary data.</text>
</comment>
<dbReference type="Pfam" id="PF00089">
    <property type="entry name" value="Trypsin"/>
    <property type="match status" value="1"/>
</dbReference>
<reference evidence="12" key="1">
    <citation type="journal article" date="2019" name="Int. J. Syst. Evol. Microbiol.">
        <title>The Global Catalogue of Microorganisms (GCM) 10K type strain sequencing project: providing services to taxonomists for standard genome sequencing and annotation.</title>
        <authorList>
            <consortium name="The Broad Institute Genomics Platform"/>
            <consortium name="The Broad Institute Genome Sequencing Center for Infectious Disease"/>
            <person name="Wu L."/>
            <person name="Ma J."/>
        </authorList>
    </citation>
    <scope>NUCLEOTIDE SEQUENCE [LARGE SCALE GENOMIC DNA]</scope>
    <source>
        <strain evidence="12">JCM 4316</strain>
    </source>
</reference>
<dbReference type="GO" id="GO:0006508">
    <property type="term" value="P:proteolysis"/>
    <property type="evidence" value="ECO:0007669"/>
    <property type="project" value="UniProtKB-KW"/>
</dbReference>
<evidence type="ECO:0000256" key="3">
    <source>
        <dbReference type="ARBA" id="ARBA00022729"/>
    </source>
</evidence>
<dbReference type="SUPFAM" id="SSF50494">
    <property type="entry name" value="Trypsin-like serine proteases"/>
    <property type="match status" value="1"/>
</dbReference>
<evidence type="ECO:0000256" key="4">
    <source>
        <dbReference type="ARBA" id="ARBA00022801"/>
    </source>
</evidence>
<sequence>MLRSHRPALTAGCAIAIAALTLTGIPALAAIPAAGPGPTAGARTGVPTEVPAEMLDSMRRDLGLTAEEAKARITNEYRAGTAAPALRRSLGTAFGGAWVTGKTAELTVATTDQARHGTITAAGAKAVTVSHSLDDLTTAKAALDRTAERRAPAAVAASVWYVDVKSNSVVVQSADPAKASDFVAASGVERDVVRIVESAEEPHPLYDVRGGEAYYINGTARCSIGFSVTKDAQGGFVTAGHCGQAGATTTGVNRVAQGTFQGSRFPGNDYAWVAVSDEWAPGPVVLGPGGAAVTVAGSQQAPVGSSVCRSGSTTGWHCGTIEQLDTSVRYTEGLVSGLSRTTVCAEPGDSGGSYISGSQAQGITSGGSGNCTAGGTTYFQPVNPILEAYGLALKTG</sequence>
<proteinExistence type="inferred from homology"/>
<evidence type="ECO:0000259" key="10">
    <source>
        <dbReference type="Pfam" id="PF02983"/>
    </source>
</evidence>
<dbReference type="Gene3D" id="3.30.300.50">
    <property type="match status" value="2"/>
</dbReference>
<dbReference type="InterPro" id="IPR001254">
    <property type="entry name" value="Trypsin_dom"/>
</dbReference>
<evidence type="ECO:0000256" key="1">
    <source>
        <dbReference type="ARBA" id="ARBA00007664"/>
    </source>
</evidence>
<dbReference type="CDD" id="cd21112">
    <property type="entry name" value="alphaLP-like"/>
    <property type="match status" value="1"/>
</dbReference>
<keyword evidence="6" id="KW-0865">Zymogen</keyword>
<dbReference type="InterPro" id="IPR009003">
    <property type="entry name" value="Peptidase_S1_PA"/>
</dbReference>
<dbReference type="InterPro" id="IPR043504">
    <property type="entry name" value="Peptidase_S1_PA_chymotrypsin"/>
</dbReference>
<dbReference type="PRINTS" id="PR00861">
    <property type="entry name" value="ALYTICPTASE"/>
</dbReference>
<evidence type="ECO:0000256" key="2">
    <source>
        <dbReference type="ARBA" id="ARBA00022670"/>
    </source>
</evidence>
<evidence type="ECO:0000256" key="5">
    <source>
        <dbReference type="ARBA" id="ARBA00022825"/>
    </source>
</evidence>